<accession>A0A0A2LZ11</accession>
<dbReference type="STRING" id="1121895.GCA_000378485_02885"/>
<evidence type="ECO:0000313" key="2">
    <source>
        <dbReference type="Proteomes" id="UP000030152"/>
    </source>
</evidence>
<evidence type="ECO:0000313" key="1">
    <source>
        <dbReference type="EMBL" id="KGO85234.1"/>
    </source>
</evidence>
<name>A0A0A2LZ11_9FLAO</name>
<gene>
    <name evidence="1" type="ORF">Q765_17210</name>
</gene>
<dbReference type="AlphaFoldDB" id="A0A0A2LZ11"/>
<dbReference type="EMBL" id="JRLX01000025">
    <property type="protein sequence ID" value="KGO85234.1"/>
    <property type="molecule type" value="Genomic_DNA"/>
</dbReference>
<comment type="caution">
    <text evidence="1">The sequence shown here is derived from an EMBL/GenBank/DDBJ whole genome shotgun (WGS) entry which is preliminary data.</text>
</comment>
<dbReference type="Proteomes" id="UP000030152">
    <property type="component" value="Unassembled WGS sequence"/>
</dbReference>
<proteinExistence type="predicted"/>
<keyword evidence="2" id="KW-1185">Reference proteome</keyword>
<organism evidence="1 2">
    <name type="scientific">Flavobacterium rivuli WB 3.3-2 = DSM 21788</name>
    <dbReference type="NCBI Taxonomy" id="1121895"/>
    <lineage>
        <taxon>Bacteria</taxon>
        <taxon>Pseudomonadati</taxon>
        <taxon>Bacteroidota</taxon>
        <taxon>Flavobacteriia</taxon>
        <taxon>Flavobacteriales</taxon>
        <taxon>Flavobacteriaceae</taxon>
        <taxon>Flavobacterium</taxon>
    </lineage>
</organism>
<reference evidence="1 2" key="1">
    <citation type="submission" date="2013-09" db="EMBL/GenBank/DDBJ databases">
        <authorList>
            <person name="Zeng Z."/>
            <person name="Chen C."/>
        </authorList>
    </citation>
    <scope>NUCLEOTIDE SEQUENCE [LARGE SCALE GENOMIC DNA]</scope>
    <source>
        <strain evidence="1 2">WB 3.3-2</strain>
    </source>
</reference>
<dbReference type="eggNOG" id="ENOG5030Z8J">
    <property type="taxonomic scope" value="Bacteria"/>
</dbReference>
<dbReference type="RefSeq" id="WP_020214055.1">
    <property type="nucleotide sequence ID" value="NZ_JRLX01000025.1"/>
</dbReference>
<sequence>MSYQCEIVYYLDNNDMAIIEVEQAGYSGLRNILWLVYHKATQSVNRFNFRPVVFKTKARGQKIKKGFLKLANKPGNYAIEIDALVFNFTEQDPDNMPAGTMANIEKYLSTVV</sequence>
<protein>
    <submittedName>
        <fullName evidence="1">Uncharacterized protein</fullName>
    </submittedName>
</protein>
<dbReference type="OrthoDB" id="1375430at2"/>